<name>A0A8X6TVL3_NEPPI</name>
<sequence length="120" mass="12484">MLTPVCFHSHISNRNTAIITQLHPWAGGGYRGLSLQAAQGVVSGAEGCAAVPASGLRPEAEVAAGSTRRRDTTAAKAESLFIIPLGGRSERVSAGEHRSGGIELMCFLPATVFVLVLKSN</sequence>
<reference evidence="1" key="1">
    <citation type="submission" date="2020-08" db="EMBL/GenBank/DDBJ databases">
        <title>Multicomponent nature underlies the extraordinary mechanical properties of spider dragline silk.</title>
        <authorList>
            <person name="Kono N."/>
            <person name="Nakamura H."/>
            <person name="Mori M."/>
            <person name="Yoshida Y."/>
            <person name="Ohtoshi R."/>
            <person name="Malay A.D."/>
            <person name="Moran D.A.P."/>
            <person name="Tomita M."/>
            <person name="Numata K."/>
            <person name="Arakawa K."/>
        </authorList>
    </citation>
    <scope>NUCLEOTIDE SEQUENCE</scope>
</reference>
<accession>A0A8X6TVL3</accession>
<dbReference type="EMBL" id="BMAW01066365">
    <property type="protein sequence ID" value="GFT54727.1"/>
    <property type="molecule type" value="Genomic_DNA"/>
</dbReference>
<protein>
    <submittedName>
        <fullName evidence="1">Uncharacterized protein</fullName>
    </submittedName>
</protein>
<keyword evidence="2" id="KW-1185">Reference proteome</keyword>
<dbReference type="AlphaFoldDB" id="A0A8X6TVL3"/>
<proteinExistence type="predicted"/>
<evidence type="ECO:0000313" key="1">
    <source>
        <dbReference type="EMBL" id="GFT54727.1"/>
    </source>
</evidence>
<dbReference type="Proteomes" id="UP000887013">
    <property type="component" value="Unassembled WGS sequence"/>
</dbReference>
<gene>
    <name evidence="1" type="ORF">NPIL_646181</name>
</gene>
<comment type="caution">
    <text evidence="1">The sequence shown here is derived from an EMBL/GenBank/DDBJ whole genome shotgun (WGS) entry which is preliminary data.</text>
</comment>
<evidence type="ECO:0000313" key="2">
    <source>
        <dbReference type="Proteomes" id="UP000887013"/>
    </source>
</evidence>
<organism evidence="1 2">
    <name type="scientific">Nephila pilipes</name>
    <name type="common">Giant wood spider</name>
    <name type="synonym">Nephila maculata</name>
    <dbReference type="NCBI Taxonomy" id="299642"/>
    <lineage>
        <taxon>Eukaryota</taxon>
        <taxon>Metazoa</taxon>
        <taxon>Ecdysozoa</taxon>
        <taxon>Arthropoda</taxon>
        <taxon>Chelicerata</taxon>
        <taxon>Arachnida</taxon>
        <taxon>Araneae</taxon>
        <taxon>Araneomorphae</taxon>
        <taxon>Entelegynae</taxon>
        <taxon>Araneoidea</taxon>
        <taxon>Nephilidae</taxon>
        <taxon>Nephila</taxon>
    </lineage>
</organism>